<sequence length="175" mass="19093">MSAGRIAILGILVTALVAGIALYYLQVFAYYEEIPPEEAKVQLVNLSTGEPEDVRVENFQGIDSGSSPIRYRACFDMGLSVPTLTETYEIYEEAVPLVAPGWFDCFDADEIGAALEDQAIAFLGEENIEYGVDRVVAVMPDGRAYAWNQLNRCGEVVFDGDPAPEGCPPAPEGYR</sequence>
<comment type="caution">
    <text evidence="2">The sequence shown here is derived from an EMBL/GenBank/DDBJ whole genome shotgun (WGS) entry which is preliminary data.</text>
</comment>
<proteinExistence type="predicted"/>
<dbReference type="GO" id="GO:0016301">
    <property type="term" value="F:kinase activity"/>
    <property type="evidence" value="ECO:0007669"/>
    <property type="project" value="UniProtKB-KW"/>
</dbReference>
<dbReference type="Proteomes" id="UP000326554">
    <property type="component" value="Unassembled WGS sequence"/>
</dbReference>
<keyword evidence="1" id="KW-0812">Transmembrane</keyword>
<gene>
    <name evidence="2" type="ORF">F3S47_02475</name>
</gene>
<dbReference type="Pfam" id="PF20044">
    <property type="entry name" value="DUF6446"/>
    <property type="match status" value="1"/>
</dbReference>
<evidence type="ECO:0000256" key="1">
    <source>
        <dbReference type="SAM" id="Phobius"/>
    </source>
</evidence>
<name>A0A5J5GP77_9RHOB</name>
<evidence type="ECO:0000313" key="3">
    <source>
        <dbReference type="Proteomes" id="UP000326554"/>
    </source>
</evidence>
<evidence type="ECO:0000313" key="2">
    <source>
        <dbReference type="EMBL" id="KAA9010139.1"/>
    </source>
</evidence>
<dbReference type="RefSeq" id="WP_150443623.1">
    <property type="nucleotide sequence ID" value="NZ_VYQE01000001.1"/>
</dbReference>
<organism evidence="2 3">
    <name type="scientific">Histidinibacterium aquaticum</name>
    <dbReference type="NCBI Taxonomy" id="2613962"/>
    <lineage>
        <taxon>Bacteria</taxon>
        <taxon>Pseudomonadati</taxon>
        <taxon>Pseudomonadota</taxon>
        <taxon>Alphaproteobacteria</taxon>
        <taxon>Rhodobacterales</taxon>
        <taxon>Paracoccaceae</taxon>
        <taxon>Histidinibacterium</taxon>
    </lineage>
</organism>
<dbReference type="InterPro" id="IPR045616">
    <property type="entry name" value="DUF6446"/>
</dbReference>
<feature type="transmembrane region" description="Helical" evidence="1">
    <location>
        <begin position="6"/>
        <end position="25"/>
    </location>
</feature>
<accession>A0A5J5GP77</accession>
<dbReference type="AlphaFoldDB" id="A0A5J5GP77"/>
<reference evidence="2 3" key="1">
    <citation type="submission" date="2019-09" db="EMBL/GenBank/DDBJ databases">
        <authorList>
            <person name="Park J.-S."/>
            <person name="Choi H.-J."/>
        </authorList>
    </citation>
    <scope>NUCLEOTIDE SEQUENCE [LARGE SCALE GENOMIC DNA]</scope>
    <source>
        <strain evidence="2 3">176SS1-4</strain>
    </source>
</reference>
<keyword evidence="2" id="KW-0418">Kinase</keyword>
<keyword evidence="1" id="KW-0472">Membrane</keyword>
<keyword evidence="1" id="KW-1133">Transmembrane helix</keyword>
<keyword evidence="2" id="KW-0808">Transferase</keyword>
<keyword evidence="3" id="KW-1185">Reference proteome</keyword>
<protein>
    <submittedName>
        <fullName evidence="2">Histidine kinase</fullName>
    </submittedName>
</protein>
<dbReference type="EMBL" id="VYQE01000001">
    <property type="protein sequence ID" value="KAA9010139.1"/>
    <property type="molecule type" value="Genomic_DNA"/>
</dbReference>